<dbReference type="AlphaFoldDB" id="A0A1F7W5V4"/>
<evidence type="ECO:0000256" key="1">
    <source>
        <dbReference type="SAM" id="Phobius"/>
    </source>
</evidence>
<keyword evidence="1" id="KW-0812">Transmembrane</keyword>
<protein>
    <submittedName>
        <fullName evidence="2">Uncharacterized protein</fullName>
    </submittedName>
</protein>
<accession>A0A1F7W5V4</accession>
<keyword evidence="1" id="KW-1133">Transmembrane helix</keyword>
<dbReference type="Proteomes" id="UP000176501">
    <property type="component" value="Unassembled WGS sequence"/>
</dbReference>
<reference evidence="2 3" key="1">
    <citation type="journal article" date="2016" name="Nat. Commun.">
        <title>Thousands of microbial genomes shed light on interconnected biogeochemical processes in an aquifer system.</title>
        <authorList>
            <person name="Anantharaman K."/>
            <person name="Brown C.T."/>
            <person name="Hug L.A."/>
            <person name="Sharon I."/>
            <person name="Castelle C.J."/>
            <person name="Probst A.J."/>
            <person name="Thomas B.C."/>
            <person name="Singh A."/>
            <person name="Wilkins M.J."/>
            <person name="Karaoz U."/>
            <person name="Brodie E.L."/>
            <person name="Williams K.H."/>
            <person name="Hubbard S.S."/>
            <person name="Banfield J.F."/>
        </authorList>
    </citation>
    <scope>NUCLEOTIDE SEQUENCE [LARGE SCALE GENOMIC DNA]</scope>
</reference>
<evidence type="ECO:0000313" key="2">
    <source>
        <dbReference type="EMBL" id="OGL98181.1"/>
    </source>
</evidence>
<comment type="caution">
    <text evidence="2">The sequence shown here is derived from an EMBL/GenBank/DDBJ whole genome shotgun (WGS) entry which is preliminary data.</text>
</comment>
<feature type="transmembrane region" description="Helical" evidence="1">
    <location>
        <begin position="120"/>
        <end position="138"/>
    </location>
</feature>
<dbReference type="EMBL" id="MGFE01000022">
    <property type="protein sequence ID" value="OGL98181.1"/>
    <property type="molecule type" value="Genomic_DNA"/>
</dbReference>
<feature type="transmembrane region" description="Helical" evidence="1">
    <location>
        <begin position="21"/>
        <end position="43"/>
    </location>
</feature>
<keyword evidence="1" id="KW-0472">Membrane</keyword>
<organism evidence="2 3">
    <name type="scientific">Candidatus Uhrbacteria bacterium RIFOXYB2_FULL_57_15</name>
    <dbReference type="NCBI Taxonomy" id="1802422"/>
    <lineage>
        <taxon>Bacteria</taxon>
        <taxon>Candidatus Uhriibacteriota</taxon>
    </lineage>
</organism>
<gene>
    <name evidence="2" type="ORF">A2304_03660</name>
</gene>
<feature type="transmembrane region" description="Helical" evidence="1">
    <location>
        <begin position="96"/>
        <end position="114"/>
    </location>
</feature>
<feature type="transmembrane region" description="Helical" evidence="1">
    <location>
        <begin position="55"/>
        <end position="75"/>
    </location>
</feature>
<name>A0A1F7W5V4_9BACT</name>
<evidence type="ECO:0000313" key="3">
    <source>
        <dbReference type="Proteomes" id="UP000176501"/>
    </source>
</evidence>
<sequence length="147" mass="16445">MAGVRYNAFRIAFAHMTFRQFLIFMTLATIAAWSAWIVVLWSIDPSRSGSPGFLFFYATLALALLGTLTIVGAGIRAWARRDEVLSRQVAKAFRQAFLFTALVITSLILLSQGLFRWWTATLLILLLAIVELVFLSALKPRGNGRFS</sequence>
<proteinExistence type="predicted"/>